<gene>
    <name evidence="1" type="ORF">E2C01_049134</name>
</gene>
<reference evidence="1 2" key="1">
    <citation type="submission" date="2019-05" db="EMBL/GenBank/DDBJ databases">
        <title>Another draft genome of Portunus trituberculatus and its Hox gene families provides insights of decapod evolution.</title>
        <authorList>
            <person name="Jeong J.-H."/>
            <person name="Song I."/>
            <person name="Kim S."/>
            <person name="Choi T."/>
            <person name="Kim D."/>
            <person name="Ryu S."/>
            <person name="Kim W."/>
        </authorList>
    </citation>
    <scope>NUCLEOTIDE SEQUENCE [LARGE SCALE GENOMIC DNA]</scope>
    <source>
        <tissue evidence="1">Muscle</tissue>
    </source>
</reference>
<evidence type="ECO:0000313" key="2">
    <source>
        <dbReference type="Proteomes" id="UP000324222"/>
    </source>
</evidence>
<name>A0A5B7GD44_PORTR</name>
<dbReference type="AlphaFoldDB" id="A0A5B7GD44"/>
<protein>
    <submittedName>
        <fullName evidence="1">Uncharacterized protein</fullName>
    </submittedName>
</protein>
<accession>A0A5B7GD44</accession>
<sequence length="72" mass="8169">MKPNVNLKTNKAARKGKIMAQMLQKKTERMVAQNQRTHSSGDIWWISSENFPKSPFTYKGLTTSQLLADCSP</sequence>
<comment type="caution">
    <text evidence="1">The sequence shown here is derived from an EMBL/GenBank/DDBJ whole genome shotgun (WGS) entry which is preliminary data.</text>
</comment>
<dbReference type="EMBL" id="VSRR010012973">
    <property type="protein sequence ID" value="MPC55203.1"/>
    <property type="molecule type" value="Genomic_DNA"/>
</dbReference>
<dbReference type="Proteomes" id="UP000324222">
    <property type="component" value="Unassembled WGS sequence"/>
</dbReference>
<organism evidence="1 2">
    <name type="scientific">Portunus trituberculatus</name>
    <name type="common">Swimming crab</name>
    <name type="synonym">Neptunus trituberculatus</name>
    <dbReference type="NCBI Taxonomy" id="210409"/>
    <lineage>
        <taxon>Eukaryota</taxon>
        <taxon>Metazoa</taxon>
        <taxon>Ecdysozoa</taxon>
        <taxon>Arthropoda</taxon>
        <taxon>Crustacea</taxon>
        <taxon>Multicrustacea</taxon>
        <taxon>Malacostraca</taxon>
        <taxon>Eumalacostraca</taxon>
        <taxon>Eucarida</taxon>
        <taxon>Decapoda</taxon>
        <taxon>Pleocyemata</taxon>
        <taxon>Brachyura</taxon>
        <taxon>Eubrachyura</taxon>
        <taxon>Portunoidea</taxon>
        <taxon>Portunidae</taxon>
        <taxon>Portuninae</taxon>
        <taxon>Portunus</taxon>
    </lineage>
</organism>
<proteinExistence type="predicted"/>
<keyword evidence="2" id="KW-1185">Reference proteome</keyword>
<evidence type="ECO:0000313" key="1">
    <source>
        <dbReference type="EMBL" id="MPC55203.1"/>
    </source>
</evidence>